<organism evidence="2 3">
    <name type="scientific">Elysia crispata</name>
    <name type="common">lettuce slug</name>
    <dbReference type="NCBI Taxonomy" id="231223"/>
    <lineage>
        <taxon>Eukaryota</taxon>
        <taxon>Metazoa</taxon>
        <taxon>Spiralia</taxon>
        <taxon>Lophotrochozoa</taxon>
        <taxon>Mollusca</taxon>
        <taxon>Gastropoda</taxon>
        <taxon>Heterobranchia</taxon>
        <taxon>Euthyneura</taxon>
        <taxon>Panpulmonata</taxon>
        <taxon>Sacoglossa</taxon>
        <taxon>Placobranchoidea</taxon>
        <taxon>Plakobranchidae</taxon>
        <taxon>Elysia</taxon>
    </lineage>
</organism>
<name>A0AAE0YLQ5_9GAST</name>
<dbReference type="Proteomes" id="UP001283361">
    <property type="component" value="Unassembled WGS sequence"/>
</dbReference>
<evidence type="ECO:0000313" key="2">
    <source>
        <dbReference type="EMBL" id="KAK3749433.1"/>
    </source>
</evidence>
<accession>A0AAE0YLQ5</accession>
<evidence type="ECO:0000256" key="1">
    <source>
        <dbReference type="SAM" id="MobiDB-lite"/>
    </source>
</evidence>
<dbReference type="EMBL" id="JAWDGP010005939">
    <property type="protein sequence ID" value="KAK3749433.1"/>
    <property type="molecule type" value="Genomic_DNA"/>
</dbReference>
<proteinExistence type="predicted"/>
<feature type="region of interest" description="Disordered" evidence="1">
    <location>
        <begin position="30"/>
        <end position="54"/>
    </location>
</feature>
<keyword evidence="3" id="KW-1185">Reference proteome</keyword>
<evidence type="ECO:0000313" key="3">
    <source>
        <dbReference type="Proteomes" id="UP001283361"/>
    </source>
</evidence>
<comment type="caution">
    <text evidence="2">The sequence shown here is derived from an EMBL/GenBank/DDBJ whole genome shotgun (WGS) entry which is preliminary data.</text>
</comment>
<protein>
    <submittedName>
        <fullName evidence="2">Uncharacterized protein</fullName>
    </submittedName>
</protein>
<gene>
    <name evidence="2" type="ORF">RRG08_003281</name>
</gene>
<dbReference type="AlphaFoldDB" id="A0AAE0YLQ5"/>
<reference evidence="2" key="1">
    <citation type="journal article" date="2023" name="G3 (Bethesda)">
        <title>A reference genome for the long-term kleptoplast-retaining sea slug Elysia crispata morphotype clarki.</title>
        <authorList>
            <person name="Eastman K.E."/>
            <person name="Pendleton A.L."/>
            <person name="Shaikh M.A."/>
            <person name="Suttiyut T."/>
            <person name="Ogas R."/>
            <person name="Tomko P."/>
            <person name="Gavelis G."/>
            <person name="Widhalm J.R."/>
            <person name="Wisecaver J.H."/>
        </authorList>
    </citation>
    <scope>NUCLEOTIDE SEQUENCE</scope>
    <source>
        <strain evidence="2">ECLA1</strain>
    </source>
</reference>
<sequence length="92" mass="10470">MGLSPMTICSEAEYHYSCILDLLRECKRPTEDNGGTENVKDLQRTTAVQRSGSDGHVESEKCWKMLRYEAIESSSTVKREVAGWIAGWVMRR</sequence>